<name>A0A9P1N8V7_9PELO</name>
<evidence type="ECO:0008006" key="4">
    <source>
        <dbReference type="Google" id="ProtNLM"/>
    </source>
</evidence>
<comment type="caution">
    <text evidence="2">The sequence shown here is derived from an EMBL/GenBank/DDBJ whole genome shotgun (WGS) entry which is preliminary data.</text>
</comment>
<organism evidence="2 3">
    <name type="scientific">Caenorhabditis angaria</name>
    <dbReference type="NCBI Taxonomy" id="860376"/>
    <lineage>
        <taxon>Eukaryota</taxon>
        <taxon>Metazoa</taxon>
        <taxon>Ecdysozoa</taxon>
        <taxon>Nematoda</taxon>
        <taxon>Chromadorea</taxon>
        <taxon>Rhabditida</taxon>
        <taxon>Rhabditina</taxon>
        <taxon>Rhabditomorpha</taxon>
        <taxon>Rhabditoidea</taxon>
        <taxon>Rhabditidae</taxon>
        <taxon>Peloderinae</taxon>
        <taxon>Caenorhabditis</taxon>
    </lineage>
</organism>
<dbReference type="EMBL" id="CANHGI010000006">
    <property type="protein sequence ID" value="CAI5454044.1"/>
    <property type="molecule type" value="Genomic_DNA"/>
</dbReference>
<keyword evidence="1" id="KW-0732">Signal</keyword>
<evidence type="ECO:0000313" key="3">
    <source>
        <dbReference type="Proteomes" id="UP001152747"/>
    </source>
</evidence>
<dbReference type="Proteomes" id="UP001152747">
    <property type="component" value="Unassembled WGS sequence"/>
</dbReference>
<sequence length="156" mass="18339">MKTMLIFVVGFSIFFQLGTSEEASTNSTIAPPSVPCPTTITPEDARKHLKTAYDFMVYFYDQCDNQNYLLSSNFFQNDNGTITKREDYITSLKEKVNINRYHFKDITIYPESIEVKYWKVFNFTIIHQKTQFWDIITEGGHYVIDKIYLVPETKKQ</sequence>
<accession>A0A9P1N8V7</accession>
<proteinExistence type="predicted"/>
<dbReference type="AlphaFoldDB" id="A0A9P1N8V7"/>
<gene>
    <name evidence="2" type="ORF">CAMP_LOCUS16681</name>
</gene>
<keyword evidence="3" id="KW-1185">Reference proteome</keyword>
<feature type="chain" id="PRO_5040497355" description="DUF38 domain-containing protein" evidence="1">
    <location>
        <begin position="21"/>
        <end position="156"/>
    </location>
</feature>
<reference evidence="2" key="1">
    <citation type="submission" date="2022-11" db="EMBL/GenBank/DDBJ databases">
        <authorList>
            <person name="Kikuchi T."/>
        </authorList>
    </citation>
    <scope>NUCLEOTIDE SEQUENCE</scope>
    <source>
        <strain evidence="2">PS1010</strain>
    </source>
</reference>
<protein>
    <recommendedName>
        <fullName evidence="4">DUF38 domain-containing protein</fullName>
    </recommendedName>
</protein>
<feature type="signal peptide" evidence="1">
    <location>
        <begin position="1"/>
        <end position="20"/>
    </location>
</feature>
<evidence type="ECO:0000313" key="2">
    <source>
        <dbReference type="EMBL" id="CAI5454044.1"/>
    </source>
</evidence>
<evidence type="ECO:0000256" key="1">
    <source>
        <dbReference type="SAM" id="SignalP"/>
    </source>
</evidence>